<dbReference type="Proteomes" id="UP000726777">
    <property type="component" value="Unassembled WGS sequence"/>
</dbReference>
<evidence type="ECO:0000313" key="2">
    <source>
        <dbReference type="Proteomes" id="UP000726777"/>
    </source>
</evidence>
<dbReference type="EMBL" id="JACVHL010000002">
    <property type="protein sequence ID" value="MCC3803935.1"/>
    <property type="molecule type" value="Genomic_DNA"/>
</dbReference>
<accession>A0A9Q3UBT5</accession>
<dbReference type="RefSeq" id="WP_228085609.1">
    <property type="nucleotide sequence ID" value="NZ_JACVHL010000002.1"/>
</dbReference>
<proteinExistence type="predicted"/>
<name>A0A9Q3UBT5_VIBPH</name>
<evidence type="ECO:0000313" key="1">
    <source>
        <dbReference type="EMBL" id="MCC3803935.1"/>
    </source>
</evidence>
<gene>
    <name evidence="1" type="ORF">IB292_02680</name>
</gene>
<organism evidence="1 2">
    <name type="scientific">Vibrio parahaemolyticus</name>
    <dbReference type="NCBI Taxonomy" id="670"/>
    <lineage>
        <taxon>Bacteria</taxon>
        <taxon>Pseudomonadati</taxon>
        <taxon>Pseudomonadota</taxon>
        <taxon>Gammaproteobacteria</taxon>
        <taxon>Vibrionales</taxon>
        <taxon>Vibrionaceae</taxon>
        <taxon>Vibrio</taxon>
    </lineage>
</organism>
<comment type="caution">
    <text evidence="1">The sequence shown here is derived from an EMBL/GenBank/DDBJ whole genome shotgun (WGS) entry which is preliminary data.</text>
</comment>
<protein>
    <submittedName>
        <fullName evidence="1">Uncharacterized protein</fullName>
    </submittedName>
</protein>
<dbReference type="AlphaFoldDB" id="A0A9Q3UBT5"/>
<sequence>MFFKRKSSIDWSVKPIHKSLNEAISSSDRPPYRIKASIERCGIAALSNYGGLILTIEGDANYISCYPTGGVNDWVSLSRTGDIVYMLVGNEMNLGKPEPNRFEAIDFINETLEERFGSLKYKRMGESNRDWTKH</sequence>
<reference evidence="1" key="1">
    <citation type="submission" date="2020-09" db="EMBL/GenBank/DDBJ databases">
        <title>Genome sequence of Vibrio parahaemolyticus isolates.</title>
        <authorList>
            <person name="Hammerl J.A."/>
            <person name="Strauch E."/>
        </authorList>
    </citation>
    <scope>NUCLEOTIDE SEQUENCE</scope>
    <source>
        <strain evidence="1">17-VB00146</strain>
    </source>
</reference>